<organism evidence="6 7">
    <name type="scientific">Ruminiclostridium cellulolyticum (strain ATCC 35319 / DSM 5812 / JCM 6584 / H10)</name>
    <name type="common">Clostridium cellulolyticum</name>
    <dbReference type="NCBI Taxonomy" id="394503"/>
    <lineage>
        <taxon>Bacteria</taxon>
        <taxon>Bacillati</taxon>
        <taxon>Bacillota</taxon>
        <taxon>Clostridia</taxon>
        <taxon>Eubacteriales</taxon>
        <taxon>Oscillospiraceae</taxon>
        <taxon>Ruminiclostridium</taxon>
    </lineage>
</organism>
<dbReference type="SMART" id="SM00850">
    <property type="entry name" value="LytTR"/>
    <property type="match status" value="1"/>
</dbReference>
<proteinExistence type="predicted"/>
<dbReference type="eggNOG" id="COG3279">
    <property type="taxonomic scope" value="Bacteria"/>
</dbReference>
<dbReference type="Proteomes" id="UP000001349">
    <property type="component" value="Chromosome"/>
</dbReference>
<comment type="function">
    <text evidence="2">May play the central regulatory role in sporulation. It may be an element of the effector pathway responsible for the activation of sporulation genes in response to nutritional stress. Spo0A may act in concert with spo0H (a sigma factor) to control the expression of some genes that are critical to the sporulation process.</text>
</comment>
<evidence type="ECO:0000256" key="1">
    <source>
        <dbReference type="ARBA" id="ARBA00018672"/>
    </source>
</evidence>
<dbReference type="AlphaFoldDB" id="B8I024"/>
<evidence type="ECO:0000256" key="2">
    <source>
        <dbReference type="ARBA" id="ARBA00024867"/>
    </source>
</evidence>
<evidence type="ECO:0000313" key="6">
    <source>
        <dbReference type="EMBL" id="ACL75524.1"/>
    </source>
</evidence>
<dbReference type="InterPro" id="IPR007492">
    <property type="entry name" value="LytTR_DNA-bd_dom"/>
</dbReference>
<dbReference type="PANTHER" id="PTHR37299:SF1">
    <property type="entry name" value="STAGE 0 SPORULATION PROTEIN A HOMOLOG"/>
    <property type="match status" value="1"/>
</dbReference>
<dbReference type="Pfam" id="PF00072">
    <property type="entry name" value="Response_reg"/>
    <property type="match status" value="1"/>
</dbReference>
<name>B8I024_RUMCH</name>
<evidence type="ECO:0000313" key="7">
    <source>
        <dbReference type="Proteomes" id="UP000001349"/>
    </source>
</evidence>
<dbReference type="PROSITE" id="PS50930">
    <property type="entry name" value="HTH_LYTTR"/>
    <property type="match status" value="1"/>
</dbReference>
<keyword evidence="3" id="KW-0597">Phosphoprotein</keyword>
<dbReference type="GO" id="GO:0000156">
    <property type="term" value="F:phosphorelay response regulator activity"/>
    <property type="evidence" value="ECO:0007669"/>
    <property type="project" value="InterPro"/>
</dbReference>
<reference evidence="6 7" key="1">
    <citation type="submission" date="2009-01" db="EMBL/GenBank/DDBJ databases">
        <title>Complete sequence of Clostridium cellulolyticum H10.</title>
        <authorList>
            <consortium name="US DOE Joint Genome Institute"/>
            <person name="Lucas S."/>
            <person name="Copeland A."/>
            <person name="Lapidus A."/>
            <person name="Glavina del Rio T."/>
            <person name="Dalin E."/>
            <person name="Tice H."/>
            <person name="Bruce D."/>
            <person name="Goodwin L."/>
            <person name="Pitluck S."/>
            <person name="Chertkov O."/>
            <person name="Saunders E."/>
            <person name="Brettin T."/>
            <person name="Detter J.C."/>
            <person name="Han C."/>
            <person name="Larimer F."/>
            <person name="Land M."/>
            <person name="Hauser L."/>
            <person name="Kyrpides N."/>
            <person name="Ivanova N."/>
            <person name="Zhou J."/>
            <person name="Richardson P."/>
        </authorList>
    </citation>
    <scope>NUCLEOTIDE SEQUENCE [LARGE SCALE GENOMIC DNA]</scope>
    <source>
        <strain evidence="7">ATCC 35319 / DSM 5812 / JCM 6584 / H10</strain>
    </source>
</reference>
<evidence type="ECO:0000259" key="4">
    <source>
        <dbReference type="PROSITE" id="PS50110"/>
    </source>
</evidence>
<protein>
    <recommendedName>
        <fullName evidence="1">Stage 0 sporulation protein A homolog</fullName>
    </recommendedName>
</protein>
<dbReference type="SUPFAM" id="SSF52172">
    <property type="entry name" value="CheY-like"/>
    <property type="match status" value="1"/>
</dbReference>
<dbReference type="InterPro" id="IPR011006">
    <property type="entry name" value="CheY-like_superfamily"/>
</dbReference>
<evidence type="ECO:0000256" key="3">
    <source>
        <dbReference type="PROSITE-ProRule" id="PRU00169"/>
    </source>
</evidence>
<dbReference type="OrthoDB" id="9802383at2"/>
<feature type="domain" description="Response regulatory" evidence="4">
    <location>
        <begin position="2"/>
        <end position="120"/>
    </location>
</feature>
<dbReference type="STRING" id="394503.Ccel_1167"/>
<dbReference type="RefSeq" id="WP_015924677.1">
    <property type="nucleotide sequence ID" value="NC_011898.1"/>
</dbReference>
<feature type="domain" description="HTH LytTR-type" evidence="5">
    <location>
        <begin position="130"/>
        <end position="199"/>
    </location>
</feature>
<dbReference type="Pfam" id="PF04397">
    <property type="entry name" value="LytTR"/>
    <property type="match status" value="1"/>
</dbReference>
<evidence type="ECO:0000259" key="5">
    <source>
        <dbReference type="PROSITE" id="PS50930"/>
    </source>
</evidence>
<dbReference type="SMART" id="SM00448">
    <property type="entry name" value="REC"/>
    <property type="match status" value="1"/>
</dbReference>
<accession>B8I024</accession>
<dbReference type="PROSITE" id="PS50110">
    <property type="entry name" value="RESPONSE_REGULATORY"/>
    <property type="match status" value="1"/>
</dbReference>
<sequence length="245" mass="28503">MKIAICDDLRFDRTLLCEYILQYAKNSLINIEVVEFDSGEEMLSSFSEEKYKIVFLDIYMKGIDGVEVAEKIRETDEDCKIIFTTSSEDHKGEGFEVAATHYLIKPITYERVEQALNRCKQILAFDAQYIELPFGKEFVKINLRDILYVEAVRNGVVITTELKEFKIHMSMAKICNIITDKRFLRSHRGFIVNMQHIISTKDNEFVLKNGSIVPIRQSGRKEIKIAYMHYVIENHKKIQSSDVII</sequence>
<dbReference type="InterPro" id="IPR046947">
    <property type="entry name" value="LytR-like"/>
</dbReference>
<keyword evidence="7" id="KW-1185">Reference proteome</keyword>
<dbReference type="HOGENOM" id="CLU_000445_14_2_9"/>
<dbReference type="GO" id="GO:0003677">
    <property type="term" value="F:DNA binding"/>
    <property type="evidence" value="ECO:0007669"/>
    <property type="project" value="InterPro"/>
</dbReference>
<dbReference type="EMBL" id="CP001348">
    <property type="protein sequence ID" value="ACL75524.1"/>
    <property type="molecule type" value="Genomic_DNA"/>
</dbReference>
<feature type="modified residue" description="4-aspartylphosphate" evidence="3">
    <location>
        <position position="57"/>
    </location>
</feature>
<dbReference type="Gene3D" id="3.40.50.2300">
    <property type="match status" value="1"/>
</dbReference>
<dbReference type="InterPro" id="IPR001789">
    <property type="entry name" value="Sig_transdc_resp-reg_receiver"/>
</dbReference>
<dbReference type="KEGG" id="cce:Ccel_1167"/>
<dbReference type="Gene3D" id="2.40.50.1020">
    <property type="entry name" value="LytTr DNA-binding domain"/>
    <property type="match status" value="1"/>
</dbReference>
<dbReference type="PANTHER" id="PTHR37299">
    <property type="entry name" value="TRANSCRIPTIONAL REGULATOR-RELATED"/>
    <property type="match status" value="1"/>
</dbReference>
<gene>
    <name evidence="6" type="ordered locus">Ccel_1167</name>
</gene>